<gene>
    <name evidence="8" type="ORF">SAMN05216333_10694</name>
</gene>
<dbReference type="Proteomes" id="UP000198814">
    <property type="component" value="Unassembled WGS sequence"/>
</dbReference>
<reference evidence="9" key="1">
    <citation type="submission" date="2016-10" db="EMBL/GenBank/DDBJ databases">
        <authorList>
            <person name="Varghese N."/>
            <person name="Submissions S."/>
        </authorList>
    </citation>
    <scope>NUCLEOTIDE SEQUENCE [LARGE SCALE GENOMIC DNA]</scope>
    <source>
        <strain evidence="9">Nm76</strain>
    </source>
</reference>
<feature type="transmembrane region" description="Helical" evidence="5">
    <location>
        <begin position="274"/>
        <end position="291"/>
    </location>
</feature>
<proteinExistence type="predicted"/>
<evidence type="ECO:0000313" key="8">
    <source>
        <dbReference type="EMBL" id="SEO22943.1"/>
    </source>
</evidence>
<dbReference type="PROSITE" id="PS50929">
    <property type="entry name" value="ABC_TM1F"/>
    <property type="match status" value="1"/>
</dbReference>
<dbReference type="Pfam" id="PF00005">
    <property type="entry name" value="ABC_tran"/>
    <property type="match status" value="1"/>
</dbReference>
<accession>A0A1H8N0C1</accession>
<evidence type="ECO:0000256" key="3">
    <source>
        <dbReference type="ARBA" id="ARBA00022989"/>
    </source>
</evidence>
<keyword evidence="9" id="KW-1185">Reference proteome</keyword>
<feature type="transmembrane region" description="Helical" evidence="5">
    <location>
        <begin position="63"/>
        <end position="82"/>
    </location>
</feature>
<dbReference type="PANTHER" id="PTHR24221:SF654">
    <property type="entry name" value="ATP-BINDING CASSETTE SUB-FAMILY B MEMBER 6"/>
    <property type="match status" value="1"/>
</dbReference>
<dbReference type="GO" id="GO:0140359">
    <property type="term" value="F:ABC-type transporter activity"/>
    <property type="evidence" value="ECO:0007669"/>
    <property type="project" value="InterPro"/>
</dbReference>
<feature type="transmembrane region" description="Helical" evidence="5">
    <location>
        <begin position="20"/>
        <end position="42"/>
    </location>
</feature>
<dbReference type="GO" id="GO:0005886">
    <property type="term" value="C:plasma membrane"/>
    <property type="evidence" value="ECO:0007669"/>
    <property type="project" value="UniProtKB-SubCell"/>
</dbReference>
<dbReference type="InterPro" id="IPR003439">
    <property type="entry name" value="ABC_transporter-like_ATP-bd"/>
</dbReference>
<keyword evidence="8" id="KW-0067">ATP-binding</keyword>
<dbReference type="Gene3D" id="1.20.1560.10">
    <property type="entry name" value="ABC transporter type 1, transmembrane domain"/>
    <property type="match status" value="1"/>
</dbReference>
<name>A0A1H8N0C1_9PROT</name>
<evidence type="ECO:0000313" key="9">
    <source>
        <dbReference type="Proteomes" id="UP000198814"/>
    </source>
</evidence>
<evidence type="ECO:0000256" key="1">
    <source>
        <dbReference type="ARBA" id="ARBA00004651"/>
    </source>
</evidence>
<dbReference type="GO" id="GO:0005524">
    <property type="term" value="F:ATP binding"/>
    <property type="evidence" value="ECO:0007669"/>
    <property type="project" value="UniProtKB-KW"/>
</dbReference>
<dbReference type="Pfam" id="PF00664">
    <property type="entry name" value="ABC_membrane"/>
    <property type="match status" value="1"/>
</dbReference>
<dbReference type="Gene3D" id="3.40.50.300">
    <property type="entry name" value="P-loop containing nucleotide triphosphate hydrolases"/>
    <property type="match status" value="1"/>
</dbReference>
<dbReference type="PROSITE" id="PS50893">
    <property type="entry name" value="ABC_TRANSPORTER_2"/>
    <property type="match status" value="1"/>
</dbReference>
<dbReference type="InterPro" id="IPR039421">
    <property type="entry name" value="Type_1_exporter"/>
</dbReference>
<organism evidence="8 9">
    <name type="scientific">Nitrosomonas oligotropha</name>
    <dbReference type="NCBI Taxonomy" id="42354"/>
    <lineage>
        <taxon>Bacteria</taxon>
        <taxon>Pseudomonadati</taxon>
        <taxon>Pseudomonadota</taxon>
        <taxon>Betaproteobacteria</taxon>
        <taxon>Nitrosomonadales</taxon>
        <taxon>Nitrosomonadaceae</taxon>
        <taxon>Nitrosomonas</taxon>
    </lineage>
</organism>
<evidence type="ECO:0000256" key="5">
    <source>
        <dbReference type="SAM" id="Phobius"/>
    </source>
</evidence>
<feature type="domain" description="ABC transporter" evidence="6">
    <location>
        <begin position="335"/>
        <end position="561"/>
    </location>
</feature>
<keyword evidence="8" id="KW-0547">Nucleotide-binding</keyword>
<dbReference type="OrthoDB" id="8554730at2"/>
<feature type="transmembrane region" description="Helical" evidence="5">
    <location>
        <begin position="160"/>
        <end position="178"/>
    </location>
</feature>
<dbReference type="InterPro" id="IPR027417">
    <property type="entry name" value="P-loop_NTPase"/>
</dbReference>
<dbReference type="SUPFAM" id="SSF90123">
    <property type="entry name" value="ABC transporter transmembrane region"/>
    <property type="match status" value="1"/>
</dbReference>
<dbReference type="GO" id="GO:0034040">
    <property type="term" value="F:ATPase-coupled lipid transmembrane transporter activity"/>
    <property type="evidence" value="ECO:0007669"/>
    <property type="project" value="TreeGrafter"/>
</dbReference>
<protein>
    <submittedName>
        <fullName evidence="8">ATP-binding cassette, subfamily B, MsbA</fullName>
    </submittedName>
</protein>
<keyword evidence="3 5" id="KW-1133">Transmembrane helix</keyword>
<dbReference type="GO" id="GO:0016887">
    <property type="term" value="F:ATP hydrolysis activity"/>
    <property type="evidence" value="ECO:0007669"/>
    <property type="project" value="InterPro"/>
</dbReference>
<feature type="domain" description="ABC transmembrane type-1" evidence="7">
    <location>
        <begin position="22"/>
        <end position="303"/>
    </location>
</feature>
<evidence type="ECO:0000259" key="6">
    <source>
        <dbReference type="PROSITE" id="PS50893"/>
    </source>
</evidence>
<sequence>MIDLQHHHRLVRKLAPYWKLLLLAFSAMLMVAALLAFLPLLVKHMLAGAFILQDPSLIQTTSLTMVAVFAARALAGYISLYATGKAGGKLGADLRMEFFNKLLTLPIRCYAHFNSHQTSALIAHINTVAQTTTGHIARLTQDCLTIIALMICTLRLNQEFAILLLLAIPLILLIHQMTQSRFNKPEYQHSSAAGDLIEHLAQSVAHYRKIRLDGGQHHESQRLGKISAAIYQADMQQAWIRAMVIPSGQFIMMLIMLAVAYIIALQAINGALSLPETAALITIVLLFILPVQRIANLPKQLEHDQTTLEAIFAFLDQESEQDSGTLGTPQGCAKLVFDQVRCEVDASAKPILNHMHFTLRPGEVVVFTGYTQEEKNTLIDLILRLRQPANGKILLNDQPLPDIQLNRLHANIALVSPDTFLLDDKIAGNIAYGAMRCSNEAKITAAVQASHAIEFVRHMPEGLQTDISAKGTAITRHQLLQLAIARAFVKDPRILILDELFTLQEPDPINLLPVLEKLMQNRTTLIFNPSIPQLQTIDRIFVMENGCIAESLRTPGSFQHT</sequence>
<keyword evidence="2 5" id="KW-0812">Transmembrane</keyword>
<keyword evidence="4 5" id="KW-0472">Membrane</keyword>
<dbReference type="RefSeq" id="WP_090317435.1">
    <property type="nucleotide sequence ID" value="NZ_FNOE01000006.1"/>
</dbReference>
<evidence type="ECO:0000256" key="2">
    <source>
        <dbReference type="ARBA" id="ARBA00022692"/>
    </source>
</evidence>
<dbReference type="AlphaFoldDB" id="A0A1H8N0C1"/>
<dbReference type="PANTHER" id="PTHR24221">
    <property type="entry name" value="ATP-BINDING CASSETTE SUB-FAMILY B"/>
    <property type="match status" value="1"/>
</dbReference>
<evidence type="ECO:0000259" key="7">
    <source>
        <dbReference type="PROSITE" id="PS50929"/>
    </source>
</evidence>
<dbReference type="InterPro" id="IPR011527">
    <property type="entry name" value="ABC1_TM_dom"/>
</dbReference>
<feature type="transmembrane region" description="Helical" evidence="5">
    <location>
        <begin position="250"/>
        <end position="268"/>
    </location>
</feature>
<dbReference type="STRING" id="42354.SAMN05216333_10694"/>
<dbReference type="SUPFAM" id="SSF52540">
    <property type="entry name" value="P-loop containing nucleoside triphosphate hydrolases"/>
    <property type="match status" value="1"/>
</dbReference>
<dbReference type="InterPro" id="IPR036640">
    <property type="entry name" value="ABC1_TM_sf"/>
</dbReference>
<comment type="subcellular location">
    <subcellularLocation>
        <location evidence="1">Cell membrane</location>
        <topology evidence="1">Multi-pass membrane protein</topology>
    </subcellularLocation>
</comment>
<evidence type="ECO:0000256" key="4">
    <source>
        <dbReference type="ARBA" id="ARBA00023136"/>
    </source>
</evidence>
<dbReference type="EMBL" id="FODO01000006">
    <property type="protein sequence ID" value="SEO22943.1"/>
    <property type="molecule type" value="Genomic_DNA"/>
</dbReference>